<dbReference type="AlphaFoldDB" id="A0A2S0VW70"/>
<protein>
    <submittedName>
        <fullName evidence="1">TIGR02444 family protein</fullName>
    </submittedName>
</protein>
<dbReference type="RefSeq" id="WP_108604481.1">
    <property type="nucleotide sequence ID" value="NZ_CP026604.1"/>
</dbReference>
<dbReference type="EMBL" id="CP026604">
    <property type="protein sequence ID" value="AWB68422.1"/>
    <property type="molecule type" value="Genomic_DNA"/>
</dbReference>
<dbReference type="KEGG" id="cate:C2869_19310"/>
<keyword evidence="2" id="KW-1185">Reference proteome</keyword>
<dbReference type="Proteomes" id="UP000244441">
    <property type="component" value="Chromosome"/>
</dbReference>
<proteinExistence type="predicted"/>
<name>A0A2S0VW70_9ALTE</name>
<evidence type="ECO:0000313" key="2">
    <source>
        <dbReference type="Proteomes" id="UP000244441"/>
    </source>
</evidence>
<sequence>MVSDRVNITVQAYWQQSIALYQQEGVQQACLYMQDALNANVNLLLLLTLLDQQKVNANTRLIQALHHKVNHFGSEHTQPLRQLRRQLTISRNLSSTTRAQLKKQLLQSELLLEQQEQALLIESLNTLAPDLTMLAPNQSQSALVENYLTLLAEQQTNPALVQTTDGLYLQYLDCLKQLATIGSKHNEDKN</sequence>
<dbReference type="NCBIfam" id="TIGR02444">
    <property type="entry name" value="TIGR02444 family protein"/>
    <property type="match status" value="1"/>
</dbReference>
<dbReference type="OrthoDB" id="5795846at2"/>
<evidence type="ECO:0000313" key="1">
    <source>
        <dbReference type="EMBL" id="AWB68422.1"/>
    </source>
</evidence>
<reference evidence="1 2" key="1">
    <citation type="submission" date="2018-01" db="EMBL/GenBank/DDBJ databases">
        <title>Genome sequence of a Cantenovulum-like bacteria.</title>
        <authorList>
            <person name="Tan W.R."/>
            <person name="Lau N.-S."/>
            <person name="Go F."/>
            <person name="Amirul A.-A.A."/>
        </authorList>
    </citation>
    <scope>NUCLEOTIDE SEQUENCE [LARGE SCALE GENOMIC DNA]</scope>
    <source>
        <strain evidence="1 2">CCB-QB4</strain>
    </source>
</reference>
<organism evidence="1 2">
    <name type="scientific">Saccharobesus litoralis</name>
    <dbReference type="NCBI Taxonomy" id="2172099"/>
    <lineage>
        <taxon>Bacteria</taxon>
        <taxon>Pseudomonadati</taxon>
        <taxon>Pseudomonadota</taxon>
        <taxon>Gammaproteobacteria</taxon>
        <taxon>Alteromonadales</taxon>
        <taxon>Alteromonadaceae</taxon>
        <taxon>Saccharobesus</taxon>
    </lineage>
</organism>
<dbReference type="InterPro" id="IPR012659">
    <property type="entry name" value="CHP02444"/>
</dbReference>
<dbReference type="Pfam" id="PF09523">
    <property type="entry name" value="DUF2390"/>
    <property type="match status" value="1"/>
</dbReference>
<gene>
    <name evidence="1" type="ORF">C2869_19310</name>
</gene>
<accession>A0A2S0VW70</accession>